<reference evidence="1 2" key="1">
    <citation type="journal article" date="2013" name="Curr. Biol.">
        <title>The Genome of the Foraminiferan Reticulomyxa filosa.</title>
        <authorList>
            <person name="Glockner G."/>
            <person name="Hulsmann N."/>
            <person name="Schleicher M."/>
            <person name="Noegel A.A."/>
            <person name="Eichinger L."/>
            <person name="Gallinger C."/>
            <person name="Pawlowski J."/>
            <person name="Sierra R."/>
            <person name="Euteneuer U."/>
            <person name="Pillet L."/>
            <person name="Moustafa A."/>
            <person name="Platzer M."/>
            <person name="Groth M."/>
            <person name="Szafranski K."/>
            <person name="Schliwa M."/>
        </authorList>
    </citation>
    <scope>NUCLEOTIDE SEQUENCE [LARGE SCALE GENOMIC DNA]</scope>
</reference>
<gene>
    <name evidence="1" type="ORF">RFI_30835</name>
</gene>
<evidence type="ECO:0000313" key="1">
    <source>
        <dbReference type="EMBL" id="ETO06557.1"/>
    </source>
</evidence>
<proteinExistence type="predicted"/>
<protein>
    <submittedName>
        <fullName evidence="1">Uncharacterized protein</fullName>
    </submittedName>
</protein>
<name>X6LZH9_RETFI</name>
<accession>X6LZH9</accession>
<dbReference type="AlphaFoldDB" id="X6LZH9"/>
<dbReference type="Proteomes" id="UP000023152">
    <property type="component" value="Unassembled WGS sequence"/>
</dbReference>
<dbReference type="InterPro" id="IPR011989">
    <property type="entry name" value="ARM-like"/>
</dbReference>
<comment type="caution">
    <text evidence="1">The sequence shown here is derived from an EMBL/GenBank/DDBJ whole genome shotgun (WGS) entry which is preliminary data.</text>
</comment>
<dbReference type="EMBL" id="ASPP01027027">
    <property type="protein sequence ID" value="ETO06557.1"/>
    <property type="molecule type" value="Genomic_DNA"/>
</dbReference>
<organism evidence="1 2">
    <name type="scientific">Reticulomyxa filosa</name>
    <dbReference type="NCBI Taxonomy" id="46433"/>
    <lineage>
        <taxon>Eukaryota</taxon>
        <taxon>Sar</taxon>
        <taxon>Rhizaria</taxon>
        <taxon>Retaria</taxon>
        <taxon>Foraminifera</taxon>
        <taxon>Monothalamids</taxon>
        <taxon>Reticulomyxidae</taxon>
        <taxon>Reticulomyxa</taxon>
    </lineage>
</organism>
<sequence>MNHVQCEKYETYYSQLADCCVLFVNKDPMVASVILGGLLKRETNNNHINNNNNNNNNNRNNMNMNVYFWPHLSPTKQAFFLREILSIVGALVEHEKGFEYQEHRAILVKYIHICKLFFNSIHLF</sequence>
<dbReference type="Gene3D" id="1.25.10.10">
    <property type="entry name" value="Leucine-rich Repeat Variant"/>
    <property type="match status" value="1"/>
</dbReference>
<feature type="non-terminal residue" evidence="1">
    <location>
        <position position="124"/>
    </location>
</feature>
<evidence type="ECO:0000313" key="2">
    <source>
        <dbReference type="Proteomes" id="UP000023152"/>
    </source>
</evidence>
<keyword evidence="2" id="KW-1185">Reference proteome</keyword>